<evidence type="ECO:0000313" key="3">
    <source>
        <dbReference type="Proteomes" id="UP000218334"/>
    </source>
</evidence>
<feature type="region of interest" description="Disordered" evidence="1">
    <location>
        <begin position="164"/>
        <end position="191"/>
    </location>
</feature>
<keyword evidence="3" id="KW-1185">Reference proteome</keyword>
<gene>
    <name evidence="2" type="ORF">ARMSODRAFT_976176</name>
</gene>
<reference evidence="3" key="1">
    <citation type="journal article" date="2017" name="Nat. Ecol. Evol.">
        <title>Genome expansion and lineage-specific genetic innovations in the forest pathogenic fungi Armillaria.</title>
        <authorList>
            <person name="Sipos G."/>
            <person name="Prasanna A.N."/>
            <person name="Walter M.C."/>
            <person name="O'Connor E."/>
            <person name="Balint B."/>
            <person name="Krizsan K."/>
            <person name="Kiss B."/>
            <person name="Hess J."/>
            <person name="Varga T."/>
            <person name="Slot J."/>
            <person name="Riley R."/>
            <person name="Boka B."/>
            <person name="Rigling D."/>
            <person name="Barry K."/>
            <person name="Lee J."/>
            <person name="Mihaltcheva S."/>
            <person name="LaButti K."/>
            <person name="Lipzen A."/>
            <person name="Waldron R."/>
            <person name="Moloney N.M."/>
            <person name="Sperisen C."/>
            <person name="Kredics L."/>
            <person name="Vagvoelgyi C."/>
            <person name="Patrignani A."/>
            <person name="Fitzpatrick D."/>
            <person name="Nagy I."/>
            <person name="Doyle S."/>
            <person name="Anderson J.B."/>
            <person name="Grigoriev I.V."/>
            <person name="Gueldener U."/>
            <person name="Muensterkoetter M."/>
            <person name="Nagy L.G."/>
        </authorList>
    </citation>
    <scope>NUCLEOTIDE SEQUENCE [LARGE SCALE GENOMIC DNA]</scope>
    <source>
        <strain evidence="3">28-4</strain>
    </source>
</reference>
<proteinExistence type="predicted"/>
<name>A0A2H3BFC1_9AGAR</name>
<evidence type="ECO:0000256" key="1">
    <source>
        <dbReference type="SAM" id="MobiDB-lite"/>
    </source>
</evidence>
<protein>
    <submittedName>
        <fullName evidence="2">Uncharacterized protein</fullName>
    </submittedName>
</protein>
<sequence>MAQVELVEIHIPTTSKDKHVSYLDVVSEPAMRSMRASAMEISVYLFIFAGLELAESRQPFDDSSERLYRFAADVEHGSFRAMWYHYEGKTPVIIENLPRSFRIWMAGISTIGHDVFWPIANIKTRNEPPSNTKQLDPSQTPIVAGRRTLRSKRLNELCKVAAKTKPKKNEKRNRNRKRMGPVQREKGGQSANERCERIEMFPWFAQCRYYPLKRILGAGRHRSIPSPAKSWTFRVMRSSPERVVLVEVTDKRMGMPGQWLEK</sequence>
<dbReference type="AlphaFoldDB" id="A0A2H3BFC1"/>
<organism evidence="2 3">
    <name type="scientific">Armillaria solidipes</name>
    <dbReference type="NCBI Taxonomy" id="1076256"/>
    <lineage>
        <taxon>Eukaryota</taxon>
        <taxon>Fungi</taxon>
        <taxon>Dikarya</taxon>
        <taxon>Basidiomycota</taxon>
        <taxon>Agaricomycotina</taxon>
        <taxon>Agaricomycetes</taxon>
        <taxon>Agaricomycetidae</taxon>
        <taxon>Agaricales</taxon>
        <taxon>Marasmiineae</taxon>
        <taxon>Physalacriaceae</taxon>
        <taxon>Armillaria</taxon>
    </lineage>
</organism>
<dbReference type="Proteomes" id="UP000218334">
    <property type="component" value="Unassembled WGS sequence"/>
</dbReference>
<dbReference type="EMBL" id="KZ293433">
    <property type="protein sequence ID" value="PBK68370.1"/>
    <property type="molecule type" value="Genomic_DNA"/>
</dbReference>
<evidence type="ECO:0000313" key="2">
    <source>
        <dbReference type="EMBL" id="PBK68370.1"/>
    </source>
</evidence>
<feature type="compositionally biased region" description="Basic residues" evidence="1">
    <location>
        <begin position="164"/>
        <end position="179"/>
    </location>
</feature>
<accession>A0A2H3BFC1</accession>